<dbReference type="SUPFAM" id="SSF51182">
    <property type="entry name" value="RmlC-like cupins"/>
    <property type="match status" value="1"/>
</dbReference>
<feature type="binding site" evidence="8">
    <location>
        <position position="98"/>
    </location>
    <ligand>
        <name>Mn(2+)</name>
        <dbReference type="ChEBI" id="CHEBI:29035"/>
    </ligand>
</feature>
<evidence type="ECO:0000313" key="11">
    <source>
        <dbReference type="EMBL" id="GAQ79698.1"/>
    </source>
</evidence>
<feature type="binding site" evidence="7">
    <location>
        <position position="100"/>
    </location>
    <ligand>
        <name>oxalate</name>
        <dbReference type="ChEBI" id="CHEBI:30623"/>
    </ligand>
</feature>
<dbReference type="InterPro" id="IPR014710">
    <property type="entry name" value="RmlC-like_jellyroll"/>
</dbReference>
<accession>A0A1Y1HV20</accession>
<evidence type="ECO:0000313" key="12">
    <source>
        <dbReference type="Proteomes" id="UP000054558"/>
    </source>
</evidence>
<evidence type="ECO:0000256" key="3">
    <source>
        <dbReference type="ARBA" id="ARBA00022523"/>
    </source>
</evidence>
<evidence type="ECO:0000256" key="1">
    <source>
        <dbReference type="ARBA" id="ARBA00004271"/>
    </source>
</evidence>
<dbReference type="GO" id="GO:0030145">
    <property type="term" value="F:manganese ion binding"/>
    <property type="evidence" value="ECO:0007669"/>
    <property type="project" value="UniProtKB-UniRule"/>
</dbReference>
<dbReference type="PANTHER" id="PTHR31238">
    <property type="entry name" value="GERMIN-LIKE PROTEIN SUBFAMILY 3 MEMBER 3"/>
    <property type="match status" value="1"/>
</dbReference>
<protein>
    <recommendedName>
        <fullName evidence="9">Germin-like protein</fullName>
    </recommendedName>
</protein>
<keyword evidence="4 9" id="KW-0964">Secreted</keyword>
<dbReference type="STRING" id="105231.A0A1Y1HV20"/>
<proteinExistence type="inferred from homology"/>
<feature type="binding site" evidence="8">
    <location>
        <position position="145"/>
    </location>
    <ligand>
        <name>Mn(2+)</name>
        <dbReference type="ChEBI" id="CHEBI:29035"/>
    </ligand>
</feature>
<dbReference type="InterPro" id="IPR011051">
    <property type="entry name" value="RmlC_Cupin_sf"/>
</dbReference>
<feature type="signal peptide" evidence="9">
    <location>
        <begin position="1"/>
        <end position="22"/>
    </location>
</feature>
<dbReference type="OrthoDB" id="1546383at2759"/>
<dbReference type="PRINTS" id="PR00325">
    <property type="entry name" value="GERMIN"/>
</dbReference>
<evidence type="ECO:0000259" key="10">
    <source>
        <dbReference type="SMART" id="SM00835"/>
    </source>
</evidence>
<comment type="similarity">
    <text evidence="2 9">Belongs to the germin family.</text>
</comment>
<evidence type="ECO:0000256" key="9">
    <source>
        <dbReference type="RuleBase" id="RU366015"/>
    </source>
</evidence>
<organism evidence="11 12">
    <name type="scientific">Klebsormidium nitens</name>
    <name type="common">Green alga</name>
    <name type="synonym">Ulothrix nitens</name>
    <dbReference type="NCBI Taxonomy" id="105231"/>
    <lineage>
        <taxon>Eukaryota</taxon>
        <taxon>Viridiplantae</taxon>
        <taxon>Streptophyta</taxon>
        <taxon>Klebsormidiophyceae</taxon>
        <taxon>Klebsormidiales</taxon>
        <taxon>Klebsormidiaceae</taxon>
        <taxon>Klebsormidium</taxon>
    </lineage>
</organism>
<dbReference type="AlphaFoldDB" id="A0A1Y1HV20"/>
<sequence>MAPRNAALACLASLLLTTMVSAQYAPNVTYQQLYKSFPSSAFVYNPTDSLAASNNVTQLTNAGGTSTKRSVSEFPALAGNGLAQTVFTLGPCGLRQPHEHPRGSGLLYAIQATNLQVGFVLLDGTQVINNISTGASAIFPQGLVHYQQNLDCAPAKYIITYNDAEAQTVNSVPALFNLPAAAVVQVLGLTADQYAQLKSTSVDGNFVPGSDPACMARCGLSLPAAQKATGGR</sequence>
<evidence type="ECO:0000256" key="7">
    <source>
        <dbReference type="PIRSR" id="PIRSR601929-1"/>
    </source>
</evidence>
<dbReference type="OMA" id="AMFETEP"/>
<name>A0A1Y1HV20_KLENI</name>
<keyword evidence="5 7" id="KW-0479">Metal-binding</keyword>
<dbReference type="Pfam" id="PF00190">
    <property type="entry name" value="Cupin_1"/>
    <property type="match status" value="1"/>
</dbReference>
<dbReference type="Gene3D" id="2.60.120.10">
    <property type="entry name" value="Jelly Rolls"/>
    <property type="match status" value="1"/>
</dbReference>
<dbReference type="InterPro" id="IPR001929">
    <property type="entry name" value="Germin"/>
</dbReference>
<dbReference type="GO" id="GO:0048046">
    <property type="term" value="C:apoplast"/>
    <property type="evidence" value="ECO:0007669"/>
    <property type="project" value="UniProtKB-SubCell"/>
</dbReference>
<evidence type="ECO:0000256" key="8">
    <source>
        <dbReference type="PIRSR" id="PIRSR601929-2"/>
    </source>
</evidence>
<evidence type="ECO:0000256" key="4">
    <source>
        <dbReference type="ARBA" id="ARBA00022525"/>
    </source>
</evidence>
<reference evidence="11 12" key="1">
    <citation type="journal article" date="2014" name="Nat. Commun.">
        <title>Klebsormidium flaccidum genome reveals primary factors for plant terrestrial adaptation.</title>
        <authorList>
            <person name="Hori K."/>
            <person name="Maruyama F."/>
            <person name="Fujisawa T."/>
            <person name="Togashi T."/>
            <person name="Yamamoto N."/>
            <person name="Seo M."/>
            <person name="Sato S."/>
            <person name="Yamada T."/>
            <person name="Mori H."/>
            <person name="Tajima N."/>
            <person name="Moriyama T."/>
            <person name="Ikeuchi M."/>
            <person name="Watanabe M."/>
            <person name="Wada H."/>
            <person name="Kobayashi K."/>
            <person name="Saito M."/>
            <person name="Masuda T."/>
            <person name="Sasaki-Sekimoto Y."/>
            <person name="Mashiguchi K."/>
            <person name="Awai K."/>
            <person name="Shimojima M."/>
            <person name="Masuda S."/>
            <person name="Iwai M."/>
            <person name="Nobusawa T."/>
            <person name="Narise T."/>
            <person name="Kondo S."/>
            <person name="Saito H."/>
            <person name="Sato R."/>
            <person name="Murakawa M."/>
            <person name="Ihara Y."/>
            <person name="Oshima-Yamada Y."/>
            <person name="Ohtaka K."/>
            <person name="Satoh M."/>
            <person name="Sonobe K."/>
            <person name="Ishii M."/>
            <person name="Ohtani R."/>
            <person name="Kanamori-Sato M."/>
            <person name="Honoki R."/>
            <person name="Miyazaki D."/>
            <person name="Mochizuki H."/>
            <person name="Umetsu J."/>
            <person name="Higashi K."/>
            <person name="Shibata D."/>
            <person name="Kamiya Y."/>
            <person name="Sato N."/>
            <person name="Nakamura Y."/>
            <person name="Tabata S."/>
            <person name="Ida S."/>
            <person name="Kurokawa K."/>
            <person name="Ohta H."/>
        </authorList>
    </citation>
    <scope>NUCLEOTIDE SEQUENCE [LARGE SCALE GENOMIC DNA]</scope>
    <source>
        <strain evidence="11 12">NIES-2285</strain>
    </source>
</reference>
<dbReference type="Proteomes" id="UP000054558">
    <property type="component" value="Unassembled WGS sequence"/>
</dbReference>
<evidence type="ECO:0000256" key="2">
    <source>
        <dbReference type="ARBA" id="ARBA00007456"/>
    </source>
</evidence>
<gene>
    <name evidence="11" type="ORF">KFL_000360140</name>
</gene>
<evidence type="ECO:0000256" key="6">
    <source>
        <dbReference type="ARBA" id="ARBA00023211"/>
    </source>
</evidence>
<keyword evidence="12" id="KW-1185">Reference proteome</keyword>
<keyword evidence="3 9" id="KW-0052">Apoplast</keyword>
<keyword evidence="9" id="KW-0732">Signal</keyword>
<evidence type="ECO:0000256" key="5">
    <source>
        <dbReference type="ARBA" id="ARBA00022723"/>
    </source>
</evidence>
<keyword evidence="6 7" id="KW-0464">Manganese</keyword>
<comment type="subcellular location">
    <subcellularLocation>
        <location evidence="1 9">Secreted</location>
        <location evidence="1 9">Extracellular space</location>
        <location evidence="1 9">Apoplast</location>
    </subcellularLocation>
</comment>
<dbReference type="InterPro" id="IPR006045">
    <property type="entry name" value="Cupin_1"/>
</dbReference>
<feature type="binding site" evidence="8">
    <location>
        <position position="100"/>
    </location>
    <ligand>
        <name>Mn(2+)</name>
        <dbReference type="ChEBI" id="CHEBI:29035"/>
    </ligand>
</feature>
<dbReference type="SMART" id="SM00835">
    <property type="entry name" value="Cupin_1"/>
    <property type="match status" value="1"/>
</dbReference>
<dbReference type="EMBL" id="DF236985">
    <property type="protein sequence ID" value="GAQ79698.1"/>
    <property type="molecule type" value="Genomic_DNA"/>
</dbReference>
<feature type="domain" description="Cupin type-1" evidence="10">
    <location>
        <begin position="54"/>
        <end position="195"/>
    </location>
</feature>
<feature type="chain" id="PRO_5019621298" description="Germin-like protein" evidence="9">
    <location>
        <begin position="23"/>
        <end position="232"/>
    </location>
</feature>